<dbReference type="OrthoDB" id="14196at2"/>
<evidence type="ECO:0000256" key="7">
    <source>
        <dbReference type="ARBA" id="ARBA00046231"/>
    </source>
</evidence>
<dbReference type="Pfam" id="PF00639">
    <property type="entry name" value="Rotamase"/>
    <property type="match status" value="1"/>
</dbReference>
<dbReference type="GO" id="GO:0003755">
    <property type="term" value="F:peptidyl-prolyl cis-trans isomerase activity"/>
    <property type="evidence" value="ECO:0007669"/>
    <property type="project" value="UniProtKB-KW"/>
</dbReference>
<dbReference type="InterPro" id="IPR046357">
    <property type="entry name" value="PPIase_dom_sf"/>
</dbReference>
<name>N6WYY4_9GAMM</name>
<reference evidence="11 12" key="1">
    <citation type="journal article" date="2013" name="Genome Announc.">
        <title>Genome Sequence of the Polycyclic Aromatic Hydrocarbon-Degrading Bacterium Strain Marinobacter nanhaiticus D15-8WT.</title>
        <authorList>
            <person name="Cui Z."/>
            <person name="Gao W."/>
            <person name="Li Q."/>
            <person name="Xu G."/>
            <person name="Zheng L."/>
        </authorList>
    </citation>
    <scope>NUCLEOTIDE SEQUENCE [LARGE SCALE GENOMIC DNA]</scope>
    <source>
        <strain evidence="11 12">D15-8W</strain>
    </source>
</reference>
<comment type="subcellular location">
    <subcellularLocation>
        <location evidence="1">Cytoplasm</location>
    </subcellularLocation>
</comment>
<evidence type="ECO:0000256" key="8">
    <source>
        <dbReference type="PROSITE-ProRule" id="PRU00278"/>
    </source>
</evidence>
<dbReference type="EMBL" id="APLQ01000011">
    <property type="protein sequence ID" value="ENO16332.1"/>
    <property type="molecule type" value="Genomic_DNA"/>
</dbReference>
<gene>
    <name evidence="11" type="ORF">J057_13286</name>
</gene>
<keyword evidence="8" id="KW-0697">Rotamase</keyword>
<feature type="domain" description="PpiC" evidence="10">
    <location>
        <begin position="1"/>
        <end position="90"/>
    </location>
</feature>
<evidence type="ECO:0000256" key="9">
    <source>
        <dbReference type="SAM" id="MobiDB-lite"/>
    </source>
</evidence>
<evidence type="ECO:0000313" key="12">
    <source>
        <dbReference type="Proteomes" id="UP000013165"/>
    </source>
</evidence>
<keyword evidence="12" id="KW-1185">Reference proteome</keyword>
<evidence type="ECO:0000313" key="11">
    <source>
        <dbReference type="EMBL" id="ENO16332.1"/>
    </source>
</evidence>
<dbReference type="SUPFAM" id="SSF54534">
    <property type="entry name" value="FKBP-like"/>
    <property type="match status" value="1"/>
</dbReference>
<dbReference type="InterPro" id="IPR052204">
    <property type="entry name" value="PpiC/parvulin_rotamase"/>
</dbReference>
<proteinExistence type="inferred from homology"/>
<dbReference type="PROSITE" id="PS01096">
    <property type="entry name" value="PPIC_PPIASE_1"/>
    <property type="match status" value="1"/>
</dbReference>
<dbReference type="InterPro" id="IPR023058">
    <property type="entry name" value="PPIase_PpiC_CS"/>
</dbReference>
<evidence type="ECO:0000259" key="10">
    <source>
        <dbReference type="PROSITE" id="PS50198"/>
    </source>
</evidence>
<feature type="region of interest" description="Disordered" evidence="9">
    <location>
        <begin position="35"/>
        <end position="54"/>
    </location>
</feature>
<keyword evidence="3" id="KW-0963">Cytoplasm</keyword>
<evidence type="ECO:0000256" key="3">
    <source>
        <dbReference type="ARBA" id="ARBA00022490"/>
    </source>
</evidence>
<dbReference type="PROSITE" id="PS50198">
    <property type="entry name" value="PPIC_PPIASE_2"/>
    <property type="match status" value="1"/>
</dbReference>
<evidence type="ECO:0000256" key="6">
    <source>
        <dbReference type="ARBA" id="ARBA00043072"/>
    </source>
</evidence>
<dbReference type="PANTHER" id="PTHR43629">
    <property type="entry name" value="PEPTIDYL-PROLYL CIS-TRANS ISOMERASE"/>
    <property type="match status" value="1"/>
</dbReference>
<evidence type="ECO:0000256" key="2">
    <source>
        <dbReference type="ARBA" id="ARBA00007656"/>
    </source>
</evidence>
<comment type="similarity">
    <text evidence="2">Belongs to the PpiC/parvulin rotamase family.</text>
</comment>
<accession>N6WYY4</accession>
<dbReference type="PANTHER" id="PTHR43629:SF2">
    <property type="entry name" value="RHODANESE-LIKE_PPIC DOMAIN-CONTAINING PROTEIN 12, CHLOROPLASTIC"/>
    <property type="match status" value="1"/>
</dbReference>
<dbReference type="RefSeq" id="WP_004580617.1">
    <property type="nucleotide sequence ID" value="NZ_AP028878.1"/>
</dbReference>
<dbReference type="HOGENOM" id="CLU_090028_6_1_6"/>
<dbReference type="eggNOG" id="COG0760">
    <property type="taxonomic scope" value="Bacteria"/>
</dbReference>
<comment type="caution">
    <text evidence="11">The sequence shown here is derived from an EMBL/GenBank/DDBJ whole genome shotgun (WGS) entry which is preliminary data.</text>
</comment>
<dbReference type="PATRIC" id="fig|626887.3.peg.2660"/>
<comment type="function">
    <text evidence="7">PPIases accelerate the folding of proteins. It prefers amino acid residues with hydrophobic side chains like leucine and phenylalanine in the P1 position of the peptides substrates.</text>
</comment>
<organism evidence="11 12">
    <name type="scientific">Marinobacter nanhaiticus D15-8W</name>
    <dbReference type="NCBI Taxonomy" id="626887"/>
    <lineage>
        <taxon>Bacteria</taxon>
        <taxon>Pseudomonadati</taxon>
        <taxon>Pseudomonadota</taxon>
        <taxon>Gammaproteobacteria</taxon>
        <taxon>Pseudomonadales</taxon>
        <taxon>Marinobacteraceae</taxon>
        <taxon>Marinobacter</taxon>
    </lineage>
</organism>
<sequence length="92" mass="9921">MAQATARHILVDSEAKCEELKQQIADGKDFGEVAREHSTCPSGRNGGDLGSFGPGQMVPEFDKAVFNGDVNVVQGPIKTQFGYHLLEVTSRT</sequence>
<dbReference type="GO" id="GO:0005737">
    <property type="term" value="C:cytoplasm"/>
    <property type="evidence" value="ECO:0007669"/>
    <property type="project" value="UniProtKB-SubCell"/>
</dbReference>
<dbReference type="STRING" id="626887.J057_13286"/>
<dbReference type="Proteomes" id="UP000013165">
    <property type="component" value="Unassembled WGS sequence"/>
</dbReference>
<evidence type="ECO:0000256" key="5">
    <source>
        <dbReference type="ARBA" id="ARBA00041926"/>
    </source>
</evidence>
<protein>
    <recommendedName>
        <fullName evidence="4">Peptidyl-prolyl cis-trans isomerase C</fullName>
    </recommendedName>
    <alternativeName>
        <fullName evidence="6">Parvulin</fullName>
    </alternativeName>
    <alternativeName>
        <fullName evidence="5">Rotamase C</fullName>
    </alternativeName>
</protein>
<evidence type="ECO:0000256" key="1">
    <source>
        <dbReference type="ARBA" id="ARBA00004496"/>
    </source>
</evidence>
<evidence type="ECO:0000256" key="4">
    <source>
        <dbReference type="ARBA" id="ARBA00040926"/>
    </source>
</evidence>
<feature type="compositionally biased region" description="Gly residues" evidence="9">
    <location>
        <begin position="44"/>
        <end position="53"/>
    </location>
</feature>
<keyword evidence="8 11" id="KW-0413">Isomerase</keyword>
<dbReference type="AlphaFoldDB" id="N6WYY4"/>
<dbReference type="InterPro" id="IPR000297">
    <property type="entry name" value="PPIase_PpiC"/>
</dbReference>
<dbReference type="Gene3D" id="3.10.50.40">
    <property type="match status" value="1"/>
</dbReference>